<dbReference type="InterPro" id="IPR005119">
    <property type="entry name" value="LysR_subst-bd"/>
</dbReference>
<evidence type="ECO:0000313" key="6">
    <source>
        <dbReference type="EMBL" id="SMP37232.1"/>
    </source>
</evidence>
<dbReference type="PANTHER" id="PTHR30537">
    <property type="entry name" value="HTH-TYPE TRANSCRIPTIONAL REGULATOR"/>
    <property type="match status" value="1"/>
</dbReference>
<dbReference type="Pfam" id="PF03466">
    <property type="entry name" value="LysR_substrate"/>
    <property type="match status" value="1"/>
</dbReference>
<dbReference type="Proteomes" id="UP001157914">
    <property type="component" value="Unassembled WGS sequence"/>
</dbReference>
<dbReference type="PROSITE" id="PS50931">
    <property type="entry name" value="HTH_LYSR"/>
    <property type="match status" value="1"/>
</dbReference>
<dbReference type="Gene3D" id="3.40.190.290">
    <property type="match status" value="1"/>
</dbReference>
<dbReference type="RefSeq" id="WP_155189451.1">
    <property type="nucleotide sequence ID" value="NZ_BAAAEA010000007.1"/>
</dbReference>
<organism evidence="6 7">
    <name type="scientific">Roseibium denhamense</name>
    <dbReference type="NCBI Taxonomy" id="76305"/>
    <lineage>
        <taxon>Bacteria</taxon>
        <taxon>Pseudomonadati</taxon>
        <taxon>Pseudomonadota</taxon>
        <taxon>Alphaproteobacteria</taxon>
        <taxon>Hyphomicrobiales</taxon>
        <taxon>Stappiaceae</taxon>
        <taxon>Roseibium</taxon>
    </lineage>
</organism>
<dbReference type="InterPro" id="IPR036390">
    <property type="entry name" value="WH_DNA-bd_sf"/>
</dbReference>
<dbReference type="SUPFAM" id="SSF46785">
    <property type="entry name" value="Winged helix' DNA-binding domain"/>
    <property type="match status" value="1"/>
</dbReference>
<feature type="domain" description="HTH lysR-type" evidence="5">
    <location>
        <begin position="1"/>
        <end position="59"/>
    </location>
</feature>
<evidence type="ECO:0000256" key="1">
    <source>
        <dbReference type="ARBA" id="ARBA00009437"/>
    </source>
</evidence>
<keyword evidence="7" id="KW-1185">Reference proteome</keyword>
<dbReference type="Gene3D" id="1.10.10.10">
    <property type="entry name" value="Winged helix-like DNA-binding domain superfamily/Winged helix DNA-binding domain"/>
    <property type="match status" value="1"/>
</dbReference>
<dbReference type="Pfam" id="PF00126">
    <property type="entry name" value="HTH_1"/>
    <property type="match status" value="1"/>
</dbReference>
<keyword evidence="3" id="KW-0238">DNA-binding</keyword>
<keyword evidence="4" id="KW-0804">Transcription</keyword>
<proteinExistence type="inferred from homology"/>
<dbReference type="InterPro" id="IPR000847">
    <property type="entry name" value="LysR_HTH_N"/>
</dbReference>
<evidence type="ECO:0000256" key="2">
    <source>
        <dbReference type="ARBA" id="ARBA00023015"/>
    </source>
</evidence>
<evidence type="ECO:0000313" key="7">
    <source>
        <dbReference type="Proteomes" id="UP001157914"/>
    </source>
</evidence>
<dbReference type="SUPFAM" id="SSF53850">
    <property type="entry name" value="Periplasmic binding protein-like II"/>
    <property type="match status" value="1"/>
</dbReference>
<keyword evidence="2" id="KW-0805">Transcription regulation</keyword>
<accession>A0ABY1PPS2</accession>
<dbReference type="EMBL" id="FXTT01000010">
    <property type="protein sequence ID" value="SMP37232.1"/>
    <property type="molecule type" value="Genomic_DNA"/>
</dbReference>
<evidence type="ECO:0000256" key="4">
    <source>
        <dbReference type="ARBA" id="ARBA00023163"/>
    </source>
</evidence>
<dbReference type="PANTHER" id="PTHR30537:SF3">
    <property type="entry name" value="TRANSCRIPTIONAL REGULATORY PROTEIN"/>
    <property type="match status" value="1"/>
</dbReference>
<evidence type="ECO:0000259" key="5">
    <source>
        <dbReference type="PROSITE" id="PS50931"/>
    </source>
</evidence>
<dbReference type="InterPro" id="IPR058163">
    <property type="entry name" value="LysR-type_TF_proteobact-type"/>
</dbReference>
<sequence>MKHWTELRSALMVARYGTVSAAASELGVHRATVNRHIETLESALNARLFHRHAQGYTLTDAGQDMMEIAGRAEEMFIDLEGRSRGRESLISGRLVFTSLSGVAPLIVPALAAFQKSHPNIDLEFIAEARLARLEHGEAHVAFRVGAKPDFADYVVLPFKQVHFSLYASTDYIARYGMPKPGEYEGHRFVGAVGLPSPVPFMGWMTQNVDPEALALRTTNQYVIQNAVCAGLGLGFLAEHDVEGLPELVKVLPSDQTTSTPLWIVTHVDLHRTGKIQEFLRFTKAIQD</sequence>
<dbReference type="InterPro" id="IPR036388">
    <property type="entry name" value="WH-like_DNA-bd_sf"/>
</dbReference>
<name>A0ABY1PPS2_9HYPH</name>
<comment type="similarity">
    <text evidence="1">Belongs to the LysR transcriptional regulatory family.</text>
</comment>
<evidence type="ECO:0000256" key="3">
    <source>
        <dbReference type="ARBA" id="ARBA00023125"/>
    </source>
</evidence>
<reference evidence="6 7" key="1">
    <citation type="submission" date="2017-05" db="EMBL/GenBank/DDBJ databases">
        <authorList>
            <person name="Varghese N."/>
            <person name="Submissions S."/>
        </authorList>
    </citation>
    <scope>NUCLEOTIDE SEQUENCE [LARGE SCALE GENOMIC DNA]</scope>
    <source>
        <strain evidence="6 7">DSM 15949</strain>
    </source>
</reference>
<protein>
    <submittedName>
        <fullName evidence="6">Transcriptional regulator, LysR family</fullName>
    </submittedName>
</protein>
<gene>
    <name evidence="6" type="ORF">SAMN06265374_0027</name>
</gene>
<comment type="caution">
    <text evidence="6">The sequence shown here is derived from an EMBL/GenBank/DDBJ whole genome shotgun (WGS) entry which is preliminary data.</text>
</comment>